<sequence length="1229" mass="134509">MQREMVQPRRRVSYVIPPPMDAVPRLQLPPHGAQALGSVGPLLIPLGHDAQETEPAAPKWARHPRHRLGISSLALDTSTQLAGRGGPEGILYSGGRDGLILSWDLGIPMKKRKISEDDGSKRIENRWERMTGWADDTIDEEAEEDDRMHMDGDILGDVTISGRKRQRSTVHSIPYESQWETDLAAFKPGKRSEFRQCAQANADWVNDILLCNYNQTVVSASSDGTVKAWNPHSPHPSDPSTIGSHSDYVRCLAHSREQNWVASGSFDRTIKLWDLSRSGQHDALMTLNPPDTNAPKSSIYALAADPYGTTVVSGSPERVVRLWDPRTGKRTGKLVGHTDNIRAILISEDSKYLLTGSADASIKLWSLATQRCLHTFTHHTESVWSLHSSHPSLEIFYSGDRSGLVCKVDVEGCQDVADGECVLLCHDADPCTPSSDGINKIIAMDDNLLWTASGHSSIKRWQVPQRRSIRISTSAFLLNSEGRSESPSQMKYKDSGELASGASTRPSTAHSVRASFASSLQTISSETWPVRRDTDPADTMLYDIPLESLIRLISPNDPFASYSARGRDPEVATLYSAASVKSVPHINSFRSPTTSTFGHIAQTTSPMRSSRTEDTMNPVNTARTAYEERELARDAVPLNTEPEEVITGDHGLVRSIILNDRIHALTVDTSGEVAVWDIVRGLCLGRFLREDVAAVSQSGSWAGGSGGGERERSPREALEAVRERIEGEAVVAAWSTADTKTGVLAIHMTERCFEAEAYADEVGYGGDRRFNDESKINIGRWVLRNLFLGFIREEQRLRRGHDEHNSLDGGSSPGHDRPHAHTHSHDLHIDIPHKNSDTPRRFLTTTTSTTVVHSPKMIPALPPATAPIRGSPLLTPMIPLHIHDMSASLPVLASSDATPMPRRIRAATVDSTTDALVGVTPSASTASSDYFSLRTRQPSLLGTASPAPDDFSGWGGPGKTDPQTPSTPGGLMGRLKNFGKMAGKSQRPVSEVTTSMSGSVGPLGDTTVLSEEPSHTEPADIPKTPVQLILAGPLSAPTSMDAPTYSVPPNTTLLISEEASPGWNTVYRGTVASTKQDVHVLEEAMPLWLVECLLLNKLPPMQAHLKLSFVLLPWPSKDPSEQLPELLNTTQSKLTSSRHLRVRKLVIHVQEKLDKISPRSKPGSSYDGHDPKAEQHSRAEDMYEILCNDVLLSLGMSLAAVRQYVWKSSAELTMYYRRKVPLVSSGVEI</sequence>
<dbReference type="GO" id="GO:0043130">
    <property type="term" value="F:ubiquitin binding"/>
    <property type="evidence" value="ECO:0007669"/>
    <property type="project" value="TreeGrafter"/>
</dbReference>
<dbReference type="InterPro" id="IPR036322">
    <property type="entry name" value="WD40_repeat_dom_sf"/>
</dbReference>
<keyword evidence="7" id="KW-1185">Reference proteome</keyword>
<dbReference type="GO" id="GO:0000724">
    <property type="term" value="P:double-strand break repair via homologous recombination"/>
    <property type="evidence" value="ECO:0007669"/>
    <property type="project" value="TreeGrafter"/>
</dbReference>
<feature type="compositionally biased region" description="Polar residues" evidence="5">
    <location>
        <begin position="501"/>
        <end position="510"/>
    </location>
</feature>
<feature type="repeat" description="WD" evidence="4">
    <location>
        <begin position="198"/>
        <end position="230"/>
    </location>
</feature>
<dbReference type="InterPro" id="IPR001680">
    <property type="entry name" value="WD40_rpt"/>
</dbReference>
<dbReference type="EMBL" id="LUEZ02000085">
    <property type="protein sequence ID" value="RDB19018.1"/>
    <property type="molecule type" value="Genomic_DNA"/>
</dbReference>
<name>A0A369JAX9_HYPMA</name>
<feature type="repeat" description="WD" evidence="4">
    <location>
        <begin position="292"/>
        <end position="333"/>
    </location>
</feature>
<dbReference type="PROSITE" id="PS50082">
    <property type="entry name" value="WD_REPEATS_2"/>
    <property type="match status" value="4"/>
</dbReference>
<evidence type="ECO:0000256" key="2">
    <source>
        <dbReference type="ARBA" id="ARBA00022574"/>
    </source>
</evidence>
<dbReference type="Proteomes" id="UP000076154">
    <property type="component" value="Unassembled WGS sequence"/>
</dbReference>
<feature type="region of interest" description="Disordered" evidence="5">
    <location>
        <begin position="1156"/>
        <end position="1175"/>
    </location>
</feature>
<evidence type="ECO:0000256" key="5">
    <source>
        <dbReference type="SAM" id="MobiDB-lite"/>
    </source>
</evidence>
<dbReference type="SUPFAM" id="SSF50978">
    <property type="entry name" value="WD40 repeat-like"/>
    <property type="match status" value="1"/>
</dbReference>
<dbReference type="InterPro" id="IPR021772">
    <property type="entry name" value="WDR48/Bun107"/>
</dbReference>
<accession>A0A369JAX9</accession>
<dbReference type="InterPro" id="IPR015943">
    <property type="entry name" value="WD40/YVTN_repeat-like_dom_sf"/>
</dbReference>
<dbReference type="FunCoup" id="A0A369JAX9">
    <property type="interactions" value="605"/>
</dbReference>
<protein>
    <submittedName>
        <fullName evidence="6">Uncharacterized protein</fullName>
    </submittedName>
</protein>
<feature type="repeat" description="WD" evidence="4">
    <location>
        <begin position="242"/>
        <end position="276"/>
    </location>
</feature>
<evidence type="ECO:0000313" key="7">
    <source>
        <dbReference type="Proteomes" id="UP000076154"/>
    </source>
</evidence>
<dbReference type="InParanoid" id="A0A369JAX9"/>
<dbReference type="STRING" id="39966.A0A369JAX9"/>
<proteinExistence type="inferred from homology"/>
<dbReference type="AlphaFoldDB" id="A0A369JAX9"/>
<dbReference type="OrthoDB" id="2421129at2759"/>
<comment type="similarity">
    <text evidence="1">Belongs to the WD repeat WDR48 family.</text>
</comment>
<feature type="region of interest" description="Disordered" evidence="5">
    <location>
        <begin position="480"/>
        <end position="510"/>
    </location>
</feature>
<dbReference type="PROSITE" id="PS50294">
    <property type="entry name" value="WD_REPEATS_REGION"/>
    <property type="match status" value="3"/>
</dbReference>
<dbReference type="PANTHER" id="PTHR19862">
    <property type="entry name" value="WD REPEAT-CONTAINING PROTEIN 48"/>
    <property type="match status" value="1"/>
</dbReference>
<dbReference type="InterPro" id="IPR051246">
    <property type="entry name" value="WDR48"/>
</dbReference>
<feature type="compositionally biased region" description="Basic and acidic residues" evidence="5">
    <location>
        <begin position="814"/>
        <end position="840"/>
    </location>
</feature>
<dbReference type="SMART" id="SM00320">
    <property type="entry name" value="WD40"/>
    <property type="match status" value="8"/>
</dbReference>
<dbReference type="CDD" id="cd17041">
    <property type="entry name" value="Ubl_WDR48"/>
    <property type="match status" value="1"/>
</dbReference>
<evidence type="ECO:0000256" key="1">
    <source>
        <dbReference type="ARBA" id="ARBA00006917"/>
    </source>
</evidence>
<feature type="compositionally biased region" description="Polar residues" evidence="5">
    <location>
        <begin position="987"/>
        <end position="998"/>
    </location>
</feature>
<feature type="region of interest" description="Disordered" evidence="5">
    <location>
        <begin position="939"/>
        <end position="1021"/>
    </location>
</feature>
<dbReference type="PROSITE" id="PS00678">
    <property type="entry name" value="WD_REPEATS_1"/>
    <property type="match status" value="1"/>
</dbReference>
<feature type="region of interest" description="Disordered" evidence="5">
    <location>
        <begin position="594"/>
        <end position="616"/>
    </location>
</feature>
<keyword evidence="2 4" id="KW-0853">WD repeat</keyword>
<dbReference type="Pfam" id="PF00400">
    <property type="entry name" value="WD40"/>
    <property type="match status" value="5"/>
</dbReference>
<dbReference type="InterPro" id="IPR019775">
    <property type="entry name" value="WD40_repeat_CS"/>
</dbReference>
<dbReference type="PRINTS" id="PR00320">
    <property type="entry name" value="GPROTEINBRPT"/>
</dbReference>
<evidence type="ECO:0000256" key="4">
    <source>
        <dbReference type="PROSITE-ProRule" id="PRU00221"/>
    </source>
</evidence>
<dbReference type="Pfam" id="PF11816">
    <property type="entry name" value="DUF3337"/>
    <property type="match status" value="1"/>
</dbReference>
<dbReference type="InterPro" id="IPR020472">
    <property type="entry name" value="WD40_PAC1"/>
</dbReference>
<feature type="region of interest" description="Disordered" evidence="5">
    <location>
        <begin position="801"/>
        <end position="841"/>
    </location>
</feature>
<organism evidence="6 7">
    <name type="scientific">Hypsizygus marmoreus</name>
    <name type="common">White beech mushroom</name>
    <name type="synonym">Agaricus marmoreus</name>
    <dbReference type="NCBI Taxonomy" id="39966"/>
    <lineage>
        <taxon>Eukaryota</taxon>
        <taxon>Fungi</taxon>
        <taxon>Dikarya</taxon>
        <taxon>Basidiomycota</taxon>
        <taxon>Agaricomycotina</taxon>
        <taxon>Agaricomycetes</taxon>
        <taxon>Agaricomycetidae</taxon>
        <taxon>Agaricales</taxon>
        <taxon>Tricholomatineae</taxon>
        <taxon>Lyophyllaceae</taxon>
        <taxon>Hypsizygus</taxon>
    </lineage>
</organism>
<gene>
    <name evidence="6" type="ORF">Hypma_014361</name>
</gene>
<comment type="caution">
    <text evidence="6">The sequence shown here is derived from an EMBL/GenBank/DDBJ whole genome shotgun (WGS) entry which is preliminary data.</text>
</comment>
<dbReference type="CDD" id="cd00200">
    <property type="entry name" value="WD40"/>
    <property type="match status" value="1"/>
</dbReference>
<feature type="repeat" description="WD" evidence="4">
    <location>
        <begin position="334"/>
        <end position="375"/>
    </location>
</feature>
<dbReference type="Gene3D" id="2.130.10.10">
    <property type="entry name" value="YVTN repeat-like/Quinoprotein amine dehydrogenase"/>
    <property type="match status" value="2"/>
</dbReference>
<reference evidence="6" key="1">
    <citation type="submission" date="2018-04" db="EMBL/GenBank/DDBJ databases">
        <title>Whole genome sequencing of Hypsizygus marmoreus.</title>
        <authorList>
            <person name="Choi I.-G."/>
            <person name="Min B."/>
            <person name="Kim J.-G."/>
            <person name="Kim S."/>
            <person name="Oh Y.-L."/>
            <person name="Kong W.-S."/>
            <person name="Park H."/>
            <person name="Jeong J."/>
            <person name="Song E.-S."/>
        </authorList>
    </citation>
    <scope>NUCLEOTIDE SEQUENCE [LARGE SCALE GENOMIC DNA]</scope>
    <source>
        <strain evidence="6">51987-8</strain>
    </source>
</reference>
<evidence type="ECO:0000313" key="6">
    <source>
        <dbReference type="EMBL" id="RDB19018.1"/>
    </source>
</evidence>
<dbReference type="PANTHER" id="PTHR19862:SF14">
    <property type="entry name" value="WD REPEAT-CONTAINING PROTEIN 48"/>
    <property type="match status" value="1"/>
</dbReference>
<keyword evidence="3" id="KW-0677">Repeat</keyword>
<evidence type="ECO:0000256" key="3">
    <source>
        <dbReference type="ARBA" id="ARBA00022737"/>
    </source>
</evidence>